<keyword evidence="9" id="KW-0418">Kinase</keyword>
<dbReference type="SMART" id="SM00387">
    <property type="entry name" value="HATPase_c"/>
    <property type="match status" value="1"/>
</dbReference>
<dbReference type="PROSITE" id="PS50109">
    <property type="entry name" value="HIS_KIN"/>
    <property type="match status" value="1"/>
</dbReference>
<feature type="coiled-coil region" evidence="16">
    <location>
        <begin position="8"/>
        <end position="35"/>
    </location>
</feature>
<feature type="modified residue" description="4-aspartylphosphate" evidence="15">
    <location>
        <position position="338"/>
    </location>
</feature>
<dbReference type="PANTHER" id="PTHR45339:SF1">
    <property type="entry name" value="HYBRID SIGNAL TRANSDUCTION HISTIDINE KINASE J"/>
    <property type="match status" value="1"/>
</dbReference>
<dbReference type="Pfam" id="PF00512">
    <property type="entry name" value="HisKA"/>
    <property type="match status" value="1"/>
</dbReference>
<dbReference type="InterPro" id="IPR000700">
    <property type="entry name" value="PAS-assoc_C"/>
</dbReference>
<dbReference type="FunFam" id="3.30.565.10:FF:000010">
    <property type="entry name" value="Sensor histidine kinase RcsC"/>
    <property type="match status" value="1"/>
</dbReference>
<name>A0AAW9PPY0_9CYAN</name>
<evidence type="ECO:0000259" key="19">
    <source>
        <dbReference type="PROSITE" id="PS50113"/>
    </source>
</evidence>
<dbReference type="Gene3D" id="3.30.565.10">
    <property type="entry name" value="Histidine kinase-like ATPase, C-terminal domain"/>
    <property type="match status" value="1"/>
</dbReference>
<dbReference type="GO" id="GO:0016020">
    <property type="term" value="C:membrane"/>
    <property type="evidence" value="ECO:0007669"/>
    <property type="project" value="UniProtKB-SubCell"/>
</dbReference>
<evidence type="ECO:0000256" key="7">
    <source>
        <dbReference type="ARBA" id="ARBA00022692"/>
    </source>
</evidence>
<dbReference type="RefSeq" id="WP_330482746.1">
    <property type="nucleotide sequence ID" value="NZ_JAZBJZ010000016.1"/>
</dbReference>
<dbReference type="SMART" id="SM00448">
    <property type="entry name" value="REC"/>
    <property type="match status" value="1"/>
</dbReference>
<dbReference type="PROSITE" id="PS50113">
    <property type="entry name" value="PAC"/>
    <property type="match status" value="1"/>
</dbReference>
<reference evidence="20" key="1">
    <citation type="submission" date="2024-01" db="EMBL/GenBank/DDBJ databases">
        <title>Bank of Algae and Cyanobacteria of the Azores (BACA) strain genomes.</title>
        <authorList>
            <person name="Luz R."/>
            <person name="Cordeiro R."/>
            <person name="Fonseca A."/>
            <person name="Goncalves V."/>
        </authorList>
    </citation>
    <scope>NUCLEOTIDE SEQUENCE</scope>
    <source>
        <strain evidence="20">BACA0141</strain>
    </source>
</reference>
<dbReference type="InterPro" id="IPR011006">
    <property type="entry name" value="CheY-like_superfamily"/>
</dbReference>
<keyword evidence="13" id="KW-0472">Membrane</keyword>
<evidence type="ECO:0000256" key="5">
    <source>
        <dbReference type="ARBA" id="ARBA00022553"/>
    </source>
</evidence>
<dbReference type="Gene3D" id="1.10.287.130">
    <property type="match status" value="1"/>
</dbReference>
<evidence type="ECO:0000256" key="1">
    <source>
        <dbReference type="ARBA" id="ARBA00000085"/>
    </source>
</evidence>
<evidence type="ECO:0000256" key="4">
    <source>
        <dbReference type="ARBA" id="ARBA00012438"/>
    </source>
</evidence>
<evidence type="ECO:0000256" key="10">
    <source>
        <dbReference type="ARBA" id="ARBA00022840"/>
    </source>
</evidence>
<accession>A0AAW9PPY0</accession>
<dbReference type="CDD" id="cd16922">
    <property type="entry name" value="HATPase_EvgS-ArcB-TorS-like"/>
    <property type="match status" value="1"/>
</dbReference>
<dbReference type="InterPro" id="IPR003661">
    <property type="entry name" value="HisK_dim/P_dom"/>
</dbReference>
<evidence type="ECO:0000259" key="17">
    <source>
        <dbReference type="PROSITE" id="PS50109"/>
    </source>
</evidence>
<dbReference type="InterPro" id="IPR004358">
    <property type="entry name" value="Sig_transdc_His_kin-like_C"/>
</dbReference>
<keyword evidence="10 20" id="KW-0067">ATP-binding</keyword>
<dbReference type="InterPro" id="IPR001789">
    <property type="entry name" value="Sig_transdc_resp-reg_receiver"/>
</dbReference>
<organism evidence="20 21">
    <name type="scientific">Tumidithrix elongata BACA0141</name>
    <dbReference type="NCBI Taxonomy" id="2716417"/>
    <lineage>
        <taxon>Bacteria</taxon>
        <taxon>Bacillati</taxon>
        <taxon>Cyanobacteriota</taxon>
        <taxon>Cyanophyceae</taxon>
        <taxon>Pseudanabaenales</taxon>
        <taxon>Pseudanabaenaceae</taxon>
        <taxon>Tumidithrix</taxon>
        <taxon>Tumidithrix elongata</taxon>
    </lineage>
</organism>
<evidence type="ECO:0000256" key="6">
    <source>
        <dbReference type="ARBA" id="ARBA00022679"/>
    </source>
</evidence>
<comment type="catalytic activity">
    <reaction evidence="1">
        <text>ATP + protein L-histidine = ADP + protein N-phospho-L-histidine.</text>
        <dbReference type="EC" id="2.7.13.3"/>
    </reaction>
</comment>
<dbReference type="SUPFAM" id="SSF55874">
    <property type="entry name" value="ATPase domain of HSP90 chaperone/DNA topoisomerase II/histidine kinase"/>
    <property type="match status" value="1"/>
</dbReference>
<evidence type="ECO:0000256" key="15">
    <source>
        <dbReference type="PROSITE-ProRule" id="PRU00169"/>
    </source>
</evidence>
<dbReference type="CDD" id="cd00082">
    <property type="entry name" value="HisKA"/>
    <property type="match status" value="1"/>
</dbReference>
<feature type="domain" description="Response regulatory" evidence="18">
    <location>
        <begin position="289"/>
        <end position="405"/>
    </location>
</feature>
<dbReference type="Proteomes" id="UP001333818">
    <property type="component" value="Unassembled WGS sequence"/>
</dbReference>
<evidence type="ECO:0000313" key="21">
    <source>
        <dbReference type="Proteomes" id="UP001333818"/>
    </source>
</evidence>
<evidence type="ECO:0000256" key="9">
    <source>
        <dbReference type="ARBA" id="ARBA00022777"/>
    </source>
</evidence>
<keyword evidence="6" id="KW-0808">Transferase</keyword>
<evidence type="ECO:0000256" key="12">
    <source>
        <dbReference type="ARBA" id="ARBA00023012"/>
    </source>
</evidence>
<comment type="subcellular location">
    <subcellularLocation>
        <location evidence="2">Membrane</location>
    </subcellularLocation>
</comment>
<comment type="caution">
    <text evidence="20">The sequence shown here is derived from an EMBL/GenBank/DDBJ whole genome shotgun (WGS) entry which is preliminary data.</text>
</comment>
<keyword evidence="11" id="KW-1133">Transmembrane helix</keyword>
<dbReference type="GO" id="GO:0005524">
    <property type="term" value="F:ATP binding"/>
    <property type="evidence" value="ECO:0007669"/>
    <property type="project" value="UniProtKB-KW"/>
</dbReference>
<gene>
    <name evidence="20" type="ORF">V2H45_06135</name>
</gene>
<proteinExistence type="inferred from homology"/>
<evidence type="ECO:0000256" key="11">
    <source>
        <dbReference type="ARBA" id="ARBA00022989"/>
    </source>
</evidence>
<keyword evidence="12" id="KW-0902">Two-component regulatory system</keyword>
<evidence type="ECO:0000256" key="14">
    <source>
        <dbReference type="ARBA" id="ARBA00074306"/>
    </source>
</evidence>
<evidence type="ECO:0000259" key="18">
    <source>
        <dbReference type="PROSITE" id="PS50110"/>
    </source>
</evidence>
<evidence type="ECO:0000256" key="8">
    <source>
        <dbReference type="ARBA" id="ARBA00022741"/>
    </source>
</evidence>
<dbReference type="EC" id="2.7.13.3" evidence="4"/>
<keyword evidence="16" id="KW-0175">Coiled coil</keyword>
<dbReference type="SMART" id="SM00388">
    <property type="entry name" value="HisKA"/>
    <property type="match status" value="1"/>
</dbReference>
<dbReference type="Pfam" id="PF02518">
    <property type="entry name" value="HATPase_c"/>
    <property type="match status" value="1"/>
</dbReference>
<keyword evidence="8" id="KW-0547">Nucleotide-binding</keyword>
<dbReference type="InterPro" id="IPR036097">
    <property type="entry name" value="HisK_dim/P_sf"/>
</dbReference>
<protein>
    <recommendedName>
        <fullName evidence="14">Circadian input-output histidine kinase CikA</fullName>
        <ecNumber evidence="4">2.7.13.3</ecNumber>
    </recommendedName>
</protein>
<dbReference type="Pfam" id="PF00072">
    <property type="entry name" value="Response_reg"/>
    <property type="match status" value="1"/>
</dbReference>
<evidence type="ECO:0000256" key="3">
    <source>
        <dbReference type="ARBA" id="ARBA00006402"/>
    </source>
</evidence>
<comment type="similarity">
    <text evidence="3">In the N-terminal section; belongs to the phytochrome family.</text>
</comment>
<evidence type="ECO:0000256" key="16">
    <source>
        <dbReference type="SAM" id="Coils"/>
    </source>
</evidence>
<dbReference type="InterPro" id="IPR036890">
    <property type="entry name" value="HATPase_C_sf"/>
</dbReference>
<dbReference type="Gene3D" id="3.40.50.2300">
    <property type="match status" value="1"/>
</dbReference>
<sequence length="501" mass="55978">MGTDITDRKRSEEELAQKNFDLEAAKQAAESANQAKSSFLANMSHELRTPLNAILGFTQVMQRDLKRDPAFFQQSAAANLQIVQNSGEHLLSLINDVLDMDKIEAGRMEIHLHAFNLYGLLQSLEEMFRLKAQEKDLMLIFERMPTVPQYVETDEAKLRQILINLLGNAVKFTVTGSITLRVSAANQALTFAVQDTGLGISSEELKQLFLPFYQTSSGRKSQTGTGLGLTISKKFVELLGGTLSVTSMPEQGSVFQFDIPLKMAAPIALEGIPTYRSVVKLAPDQPTYRILVVEDKWESRTLLVKLLEPMGFDVREAQNGQEAVKIWEDWQPHLIWMDMRMPVMDGYEATQRIRAHVKGQAPAIIALTASALEQEKATILSAGCNDYLRKPFRDDLIFDKIREHLGVQYIYAGDDRTSTPSDRAQSDSNAQILKSMTLLRSSWIKQLYEAATFADAERISQLVAEISDTEPQLAIALLKLVKTFRCDTISDLAEAAIAQQS</sequence>
<feature type="domain" description="PAC" evidence="19">
    <location>
        <begin position="1"/>
        <end position="17"/>
    </location>
</feature>
<dbReference type="SUPFAM" id="SSF52172">
    <property type="entry name" value="CheY-like"/>
    <property type="match status" value="1"/>
</dbReference>
<dbReference type="AlphaFoldDB" id="A0AAW9PPY0"/>
<evidence type="ECO:0000256" key="2">
    <source>
        <dbReference type="ARBA" id="ARBA00004370"/>
    </source>
</evidence>
<dbReference type="PANTHER" id="PTHR45339">
    <property type="entry name" value="HYBRID SIGNAL TRANSDUCTION HISTIDINE KINASE J"/>
    <property type="match status" value="1"/>
</dbReference>
<dbReference type="EMBL" id="JAZBJZ010000016">
    <property type="protein sequence ID" value="MEE3716319.1"/>
    <property type="molecule type" value="Genomic_DNA"/>
</dbReference>
<dbReference type="CDD" id="cd17546">
    <property type="entry name" value="REC_hyHK_CKI1_RcsC-like"/>
    <property type="match status" value="1"/>
</dbReference>
<dbReference type="PRINTS" id="PR00344">
    <property type="entry name" value="BCTRLSENSOR"/>
</dbReference>
<evidence type="ECO:0000256" key="13">
    <source>
        <dbReference type="ARBA" id="ARBA00023136"/>
    </source>
</evidence>
<dbReference type="InterPro" id="IPR003594">
    <property type="entry name" value="HATPase_dom"/>
</dbReference>
<dbReference type="SUPFAM" id="SSF47384">
    <property type="entry name" value="Homodimeric domain of signal transducing histidine kinase"/>
    <property type="match status" value="1"/>
</dbReference>
<dbReference type="FunFam" id="1.10.287.130:FF:000004">
    <property type="entry name" value="Ethylene receptor 1"/>
    <property type="match status" value="1"/>
</dbReference>
<dbReference type="PROSITE" id="PS50110">
    <property type="entry name" value="RESPONSE_REGULATORY"/>
    <property type="match status" value="1"/>
</dbReference>
<feature type="domain" description="Histidine kinase" evidence="17">
    <location>
        <begin position="42"/>
        <end position="263"/>
    </location>
</feature>
<evidence type="ECO:0000313" key="20">
    <source>
        <dbReference type="EMBL" id="MEE3716319.1"/>
    </source>
</evidence>
<keyword evidence="7" id="KW-0812">Transmembrane</keyword>
<keyword evidence="5 15" id="KW-0597">Phosphoprotein</keyword>
<dbReference type="InterPro" id="IPR005467">
    <property type="entry name" value="His_kinase_dom"/>
</dbReference>
<keyword evidence="21" id="KW-1185">Reference proteome</keyword>
<dbReference type="GO" id="GO:0000155">
    <property type="term" value="F:phosphorelay sensor kinase activity"/>
    <property type="evidence" value="ECO:0007669"/>
    <property type="project" value="InterPro"/>
</dbReference>